<dbReference type="SUPFAM" id="SSF88697">
    <property type="entry name" value="PUA domain-like"/>
    <property type="match status" value="1"/>
</dbReference>
<keyword evidence="4" id="KW-1185">Reference proteome</keyword>
<dbReference type="PANTHER" id="PTHR12217:SF4">
    <property type="entry name" value="EUKARYOTIC TRANSLATION INITIATION FACTOR 2D"/>
    <property type="match status" value="1"/>
</dbReference>
<dbReference type="RefSeq" id="XP_029645885.1">
    <property type="nucleotide sequence ID" value="XM_029790025.2"/>
</dbReference>
<proteinExistence type="predicted"/>
<dbReference type="InterPro" id="IPR001950">
    <property type="entry name" value="SUI1"/>
</dbReference>
<dbReference type="NCBIfam" id="TIGR00451">
    <property type="entry name" value="unchar_dom_2"/>
    <property type="match status" value="1"/>
</dbReference>
<evidence type="ECO:0000259" key="3">
    <source>
        <dbReference type="PROSITE" id="PS50296"/>
    </source>
</evidence>
<reference evidence="5" key="1">
    <citation type="submission" date="2025-08" db="UniProtKB">
        <authorList>
            <consortium name="RefSeq"/>
        </authorList>
    </citation>
    <scope>IDENTIFICATION</scope>
</reference>
<dbReference type="Pfam" id="PF26292">
    <property type="entry name" value="PUA_elF2D"/>
    <property type="match status" value="1"/>
</dbReference>
<feature type="domain" description="SUI1" evidence="3">
    <location>
        <begin position="483"/>
        <end position="552"/>
    </location>
</feature>
<dbReference type="PROSITE" id="PS50296">
    <property type="entry name" value="SUI1"/>
    <property type="match status" value="1"/>
</dbReference>
<feature type="compositionally biased region" description="Polar residues" evidence="2">
    <location>
        <begin position="213"/>
        <end position="225"/>
    </location>
</feature>
<dbReference type="InterPro" id="IPR036885">
    <property type="entry name" value="SWIB_MDM2_dom_sf"/>
</dbReference>
<dbReference type="SUPFAM" id="SSF47592">
    <property type="entry name" value="SWIB/MDM2 domain"/>
    <property type="match status" value="1"/>
</dbReference>
<dbReference type="PANTHER" id="PTHR12217">
    <property type="entry name" value="EUKARYOTIC TRANSLATION INITIATION FACTOR 2D"/>
    <property type="match status" value="1"/>
</dbReference>
<feature type="region of interest" description="Disordered" evidence="2">
    <location>
        <begin position="191"/>
        <end position="257"/>
    </location>
</feature>
<dbReference type="CDD" id="cd21156">
    <property type="entry name" value="PUA_eIF2d-like"/>
    <property type="match status" value="1"/>
</dbReference>
<dbReference type="GO" id="GO:0003723">
    <property type="term" value="F:RNA binding"/>
    <property type="evidence" value="ECO:0007669"/>
    <property type="project" value="InterPro"/>
</dbReference>
<dbReference type="GO" id="GO:0003743">
    <property type="term" value="F:translation initiation factor activity"/>
    <property type="evidence" value="ECO:0007669"/>
    <property type="project" value="UniProtKB-KW"/>
</dbReference>
<evidence type="ECO:0000313" key="4">
    <source>
        <dbReference type="Proteomes" id="UP000515154"/>
    </source>
</evidence>
<dbReference type="InterPro" id="IPR039757">
    <property type="entry name" value="EIF2D"/>
</dbReference>
<dbReference type="CDD" id="cd11608">
    <property type="entry name" value="eIF2D_C"/>
    <property type="match status" value="1"/>
</dbReference>
<gene>
    <name evidence="5" type="primary">LOC115219773</name>
</gene>
<dbReference type="Gene3D" id="3.10.400.20">
    <property type="match status" value="1"/>
</dbReference>
<dbReference type="InterPro" id="IPR048247">
    <property type="entry name" value="eIF2D_N"/>
</dbReference>
<dbReference type="Proteomes" id="UP000515154">
    <property type="component" value="Linkage group LG15"/>
</dbReference>
<keyword evidence="5" id="KW-0396">Initiation factor</keyword>
<evidence type="ECO:0000256" key="1">
    <source>
        <dbReference type="ARBA" id="ARBA00022490"/>
    </source>
</evidence>
<dbReference type="AlphaFoldDB" id="A0A6P7T650"/>
<keyword evidence="5" id="KW-0648">Protein biosynthesis</keyword>
<dbReference type="Gene3D" id="3.30.780.10">
    <property type="entry name" value="SUI1-like domain"/>
    <property type="match status" value="1"/>
</dbReference>
<keyword evidence="1" id="KW-0963">Cytoplasm</keyword>
<dbReference type="GO" id="GO:0001731">
    <property type="term" value="P:formation of translation preinitiation complex"/>
    <property type="evidence" value="ECO:0007669"/>
    <property type="project" value="InterPro"/>
</dbReference>
<dbReference type="KEGG" id="osn:115219773"/>
<dbReference type="Pfam" id="PF25304">
    <property type="entry name" value="WHD_eIF2D"/>
    <property type="match status" value="1"/>
</dbReference>
<evidence type="ECO:0000256" key="2">
    <source>
        <dbReference type="SAM" id="MobiDB-lite"/>
    </source>
</evidence>
<dbReference type="Pfam" id="PF26291">
    <property type="entry name" value="SWIB_eIF2D"/>
    <property type="match status" value="1"/>
</dbReference>
<dbReference type="InterPro" id="IPR004521">
    <property type="entry name" value="Uncharacterised_CHP00451"/>
</dbReference>
<name>A0A6P7T650_9MOLL</name>
<dbReference type="InterPro" id="IPR015947">
    <property type="entry name" value="PUA-like_sf"/>
</dbReference>
<dbReference type="InterPro" id="IPR039759">
    <property type="entry name" value="eIF2D_SUI1"/>
</dbReference>
<dbReference type="PROSITE" id="PS50890">
    <property type="entry name" value="PUA"/>
    <property type="match status" value="1"/>
</dbReference>
<dbReference type="CDD" id="cd11610">
    <property type="entry name" value="eIF2D_N"/>
    <property type="match status" value="1"/>
</dbReference>
<dbReference type="Pfam" id="PF01253">
    <property type="entry name" value="SUI1"/>
    <property type="match status" value="1"/>
</dbReference>
<dbReference type="InterPro" id="IPR048248">
    <property type="entry name" value="PUA_eIF2d-like"/>
</dbReference>
<sequence length="575" mass="65104">MFKKSFRVKTQSSLKGSDRKKLRADLVKAFPSLDEEALEELCPSKGDVSVMKISTHTGEIGFVYFYQRDPLVFELHKTFYPTVYLLWKHPKLLEPFTTWPTVFTKIAGGADLMLPGVIMKGDVFPWTFKHIKKGDVCSVNVQGNQSPLAIGKMLMSGLDMYESAMKGKGMTIIHYYGDELWAAGSKSEPPLIPSDTVSDNSEAASYDAEEGQPSVQNLEQLNLNDSNDEDDTNLPVDSESIEDHNDNYDDEDDEPVNTQEEMDSLLRHCFLCALKSKVKEKELPIMTITFFRNHMKAFCPEGKTLEVKKSSYKKLSKFLQEMQDNDFIKVAPKSKGVDEIIWLNKDHAELRDLIVPDITEQMKESEDDFQLPKITEMRIVTAAVLPVLKEYGYDKGSTMLPADVRAVITDYVKKNELKFDRSQSMVQLDPVLAGIVLRSGENNKFYLGWKDLISRFMKNMQVAHELKIPGKVPILKKGPLQNINIEVQKRASNKRVTIVRNLESLGICPEEFAHHVSVGVACSTSVFQETGKHVLIQGNQVNFVEKALINKYKVPRRMVTGLEYAPKTKKSKGKR</sequence>
<protein>
    <submittedName>
        <fullName evidence="5">Eukaryotic translation initiation factor 2D isoform X1</fullName>
    </submittedName>
</protein>
<dbReference type="InterPro" id="IPR041366">
    <property type="entry name" value="Pre-PUA"/>
</dbReference>
<accession>A0A6P7T650</accession>
<organism evidence="4 5">
    <name type="scientific">Octopus sinensis</name>
    <name type="common">East Asian common octopus</name>
    <dbReference type="NCBI Taxonomy" id="2607531"/>
    <lineage>
        <taxon>Eukaryota</taxon>
        <taxon>Metazoa</taxon>
        <taxon>Spiralia</taxon>
        <taxon>Lophotrochozoa</taxon>
        <taxon>Mollusca</taxon>
        <taxon>Cephalopoda</taxon>
        <taxon>Coleoidea</taxon>
        <taxon>Octopodiformes</taxon>
        <taxon>Octopoda</taxon>
        <taxon>Incirrata</taxon>
        <taxon>Octopodidae</taxon>
        <taxon>Octopus</taxon>
    </lineage>
</organism>
<dbReference type="InterPro" id="IPR057429">
    <property type="entry name" value="WH_eIF2D"/>
</dbReference>
<dbReference type="Pfam" id="PF17832">
    <property type="entry name" value="Pre-PUA"/>
    <property type="match status" value="1"/>
</dbReference>
<dbReference type="InterPro" id="IPR036877">
    <property type="entry name" value="SUI1_dom_sf"/>
</dbReference>
<feature type="compositionally biased region" description="Acidic residues" evidence="2">
    <location>
        <begin position="248"/>
        <end position="257"/>
    </location>
</feature>
<dbReference type="InterPro" id="IPR058886">
    <property type="entry name" value="SWIB_eIF2D"/>
</dbReference>
<evidence type="ECO:0000313" key="5">
    <source>
        <dbReference type="RefSeq" id="XP_029645885.1"/>
    </source>
</evidence>
<dbReference type="FunFam" id="3.10.400.20:FF:000002">
    <property type="entry name" value="Eukaryotic translation initiation factor 2D"/>
    <property type="match status" value="1"/>
</dbReference>
<dbReference type="SUPFAM" id="SSF55159">
    <property type="entry name" value="eIF1-like"/>
    <property type="match status" value="1"/>
</dbReference>